<dbReference type="Pfam" id="PF21088">
    <property type="entry name" value="MS_channel_1st"/>
    <property type="match status" value="1"/>
</dbReference>
<dbReference type="InterPro" id="IPR006685">
    <property type="entry name" value="MscS_channel_2nd"/>
</dbReference>
<keyword evidence="7" id="KW-0407">Ion channel</keyword>
<accession>A0A4R3JAA8</accession>
<dbReference type="SUPFAM" id="SSF82689">
    <property type="entry name" value="Mechanosensitive channel protein MscS (YggB), C-terminal domain"/>
    <property type="match status" value="1"/>
</dbReference>
<comment type="subunit">
    <text evidence="7">Homoheptamer.</text>
</comment>
<dbReference type="InterPro" id="IPR045275">
    <property type="entry name" value="MscS_archaea/bacteria_type"/>
</dbReference>
<dbReference type="Pfam" id="PF05552">
    <property type="entry name" value="MS_channel_1st_1"/>
    <property type="match status" value="1"/>
</dbReference>
<dbReference type="GO" id="GO:0005886">
    <property type="term" value="C:plasma membrane"/>
    <property type="evidence" value="ECO:0007669"/>
    <property type="project" value="UniProtKB-SubCell"/>
</dbReference>
<name>A0A4R3JAA8_9PROT</name>
<dbReference type="AlphaFoldDB" id="A0A4R3JAA8"/>
<gene>
    <name evidence="11" type="ORF">EDD55_10522</name>
</gene>
<sequence length="292" mass="31760">MNGQAEYIVNGAQKAIEQIVQLMTQYGLNVLGAIVILILGLWIARRGAHITQAALRRTKRIDETLVTFFSSIVQYTIITFTALAVLSQFGVQTASLLTVLGAAGLAVGLALQGTLSNVAAGVMLLIFRPFKVGDFIDVAGKSGTVNELNLFFTMMATVDNIRVILPNSQVWGSALSNFSTNPTRRVDLLIGVSYGDNIDKAMGVIKDIIARDERIHKEPEPLVAVFELGESSVNIVIRVWTSKDDFWALKFALTKAIKEGFDANAITIPFPTRTLVGAPWKEARDRAPDAPN</sequence>
<dbReference type="SUPFAM" id="SSF82861">
    <property type="entry name" value="Mechanosensitive channel protein MscS (YggB), transmembrane region"/>
    <property type="match status" value="1"/>
</dbReference>
<dbReference type="Gene3D" id="2.30.30.60">
    <property type="match status" value="1"/>
</dbReference>
<dbReference type="OrthoDB" id="9799209at2"/>
<dbReference type="PANTHER" id="PTHR30221">
    <property type="entry name" value="SMALL-CONDUCTANCE MECHANOSENSITIVE CHANNEL"/>
    <property type="match status" value="1"/>
</dbReference>
<comment type="caution">
    <text evidence="11">The sequence shown here is derived from an EMBL/GenBank/DDBJ whole genome shotgun (WGS) entry which is preliminary data.</text>
</comment>
<dbReference type="SUPFAM" id="SSF50182">
    <property type="entry name" value="Sm-like ribonucleoproteins"/>
    <property type="match status" value="1"/>
</dbReference>
<evidence type="ECO:0000256" key="6">
    <source>
        <dbReference type="ARBA" id="ARBA00023136"/>
    </source>
</evidence>
<dbReference type="Proteomes" id="UP000295304">
    <property type="component" value="Unassembled WGS sequence"/>
</dbReference>
<evidence type="ECO:0000313" key="11">
    <source>
        <dbReference type="EMBL" id="TCS62477.1"/>
    </source>
</evidence>
<dbReference type="InterPro" id="IPR049142">
    <property type="entry name" value="MS_channel_1st"/>
</dbReference>
<dbReference type="Pfam" id="PF21082">
    <property type="entry name" value="MS_channel_3rd"/>
    <property type="match status" value="1"/>
</dbReference>
<feature type="transmembrane region" description="Helical" evidence="7">
    <location>
        <begin position="65"/>
        <end position="87"/>
    </location>
</feature>
<proteinExistence type="inferred from homology"/>
<dbReference type="PANTHER" id="PTHR30221:SF1">
    <property type="entry name" value="SMALL-CONDUCTANCE MECHANOSENSITIVE CHANNEL"/>
    <property type="match status" value="1"/>
</dbReference>
<feature type="transmembrane region" description="Helical" evidence="7">
    <location>
        <begin position="99"/>
        <end position="127"/>
    </location>
</feature>
<dbReference type="EMBL" id="SLZW01000005">
    <property type="protein sequence ID" value="TCS62477.1"/>
    <property type="molecule type" value="Genomic_DNA"/>
</dbReference>
<keyword evidence="4 7" id="KW-0812">Transmembrane</keyword>
<feature type="transmembrane region" description="Helical" evidence="7">
    <location>
        <begin position="26"/>
        <end position="44"/>
    </location>
</feature>
<evidence type="ECO:0000256" key="5">
    <source>
        <dbReference type="ARBA" id="ARBA00022989"/>
    </source>
</evidence>
<comment type="subcellular location">
    <subcellularLocation>
        <location evidence="7">Cell inner membrane</location>
        <topology evidence="7">Multi-pass membrane protein</topology>
    </subcellularLocation>
    <subcellularLocation>
        <location evidence="1">Cell membrane</location>
        <topology evidence="1">Multi-pass membrane protein</topology>
    </subcellularLocation>
</comment>
<comment type="caution">
    <text evidence="7">Lacks conserved residue(s) required for the propagation of feature annotation.</text>
</comment>
<feature type="domain" description="Mechanosensitive ion channel transmembrane helices 2/3" evidence="10">
    <location>
        <begin position="72"/>
        <end position="112"/>
    </location>
</feature>
<protein>
    <recommendedName>
        <fullName evidence="7">Small-conductance mechanosensitive channel</fullName>
    </recommendedName>
</protein>
<evidence type="ECO:0000259" key="8">
    <source>
        <dbReference type="Pfam" id="PF00924"/>
    </source>
</evidence>
<evidence type="ECO:0000256" key="2">
    <source>
        <dbReference type="ARBA" id="ARBA00008017"/>
    </source>
</evidence>
<evidence type="ECO:0000256" key="4">
    <source>
        <dbReference type="ARBA" id="ARBA00022692"/>
    </source>
</evidence>
<dbReference type="InterPro" id="IPR008910">
    <property type="entry name" value="MSC_TM_helix"/>
</dbReference>
<dbReference type="InterPro" id="IPR011014">
    <property type="entry name" value="MscS_channel_TM-2"/>
</dbReference>
<keyword evidence="7" id="KW-0406">Ion transport</keyword>
<keyword evidence="6 7" id="KW-0472">Membrane</keyword>
<dbReference type="Gene3D" id="1.10.287.1260">
    <property type="match status" value="1"/>
</dbReference>
<organism evidence="11 12">
    <name type="scientific">Varunaivibrio sulfuroxidans</name>
    <dbReference type="NCBI Taxonomy" id="1773489"/>
    <lineage>
        <taxon>Bacteria</taxon>
        <taxon>Pseudomonadati</taxon>
        <taxon>Pseudomonadota</taxon>
        <taxon>Alphaproteobacteria</taxon>
        <taxon>Rhodospirillales</taxon>
        <taxon>Magnetovibrionaceae</taxon>
        <taxon>Varunaivibrio</taxon>
    </lineage>
</organism>
<evidence type="ECO:0000256" key="3">
    <source>
        <dbReference type="ARBA" id="ARBA00022475"/>
    </source>
</evidence>
<dbReference type="InterPro" id="IPR023408">
    <property type="entry name" value="MscS_beta-dom_sf"/>
</dbReference>
<comment type="similarity">
    <text evidence="2 7">Belongs to the MscS (TC 1.A.23) family.</text>
</comment>
<comment type="function">
    <text evidence="7">Mechanosensitive channel that participates in the regulation of osmotic pressure changes within the cell, opening in response to stretch forces in the membrane lipid bilayer, without the need for other proteins. Contributes to normal resistance to hypoosmotic shock. Forms an ion channel of 1.0 nanosiemens conductance with a slight preference for anions.</text>
</comment>
<dbReference type="InterPro" id="IPR011066">
    <property type="entry name" value="MscS_channel_C_sf"/>
</dbReference>
<feature type="domain" description="Mechanosensitive ion channel MscS" evidence="8">
    <location>
        <begin position="114"/>
        <end position="179"/>
    </location>
</feature>
<evidence type="ECO:0000256" key="1">
    <source>
        <dbReference type="ARBA" id="ARBA00004651"/>
    </source>
</evidence>
<evidence type="ECO:0000256" key="7">
    <source>
        <dbReference type="RuleBase" id="RU369025"/>
    </source>
</evidence>
<keyword evidence="7" id="KW-0997">Cell inner membrane</keyword>
<evidence type="ECO:0000259" key="10">
    <source>
        <dbReference type="Pfam" id="PF21088"/>
    </source>
</evidence>
<dbReference type="Pfam" id="PF00924">
    <property type="entry name" value="MS_channel_2nd"/>
    <property type="match status" value="1"/>
</dbReference>
<dbReference type="InterPro" id="IPR049278">
    <property type="entry name" value="MS_channel_C"/>
</dbReference>
<dbReference type="GO" id="GO:0008381">
    <property type="term" value="F:mechanosensitive monoatomic ion channel activity"/>
    <property type="evidence" value="ECO:0007669"/>
    <property type="project" value="InterPro"/>
</dbReference>
<dbReference type="RefSeq" id="WP_132938936.1">
    <property type="nucleotide sequence ID" value="NZ_CP119676.1"/>
</dbReference>
<reference evidence="11 12" key="1">
    <citation type="submission" date="2019-03" db="EMBL/GenBank/DDBJ databases">
        <title>Genomic Encyclopedia of Type Strains, Phase IV (KMG-IV): sequencing the most valuable type-strain genomes for metagenomic binning, comparative biology and taxonomic classification.</title>
        <authorList>
            <person name="Goeker M."/>
        </authorList>
    </citation>
    <scope>NUCLEOTIDE SEQUENCE [LARGE SCALE GENOMIC DNA]</scope>
    <source>
        <strain evidence="11 12">DSM 101688</strain>
    </source>
</reference>
<dbReference type="InterPro" id="IPR010920">
    <property type="entry name" value="LSM_dom_sf"/>
</dbReference>
<keyword evidence="7" id="KW-0813">Transport</keyword>
<dbReference type="Gene3D" id="3.30.70.100">
    <property type="match status" value="1"/>
</dbReference>
<keyword evidence="12" id="KW-1185">Reference proteome</keyword>
<feature type="domain" description="Mechanosensitive ion channel MscS C-terminal" evidence="9">
    <location>
        <begin position="188"/>
        <end position="267"/>
    </location>
</feature>
<evidence type="ECO:0000313" key="12">
    <source>
        <dbReference type="Proteomes" id="UP000295304"/>
    </source>
</evidence>
<evidence type="ECO:0000259" key="9">
    <source>
        <dbReference type="Pfam" id="PF21082"/>
    </source>
</evidence>
<keyword evidence="3" id="KW-1003">Cell membrane</keyword>
<keyword evidence="5 7" id="KW-1133">Transmembrane helix</keyword>